<sequence length="521" mass="58489">MEDLNNLPAEQILNCNSSVYRTKELWTYGFIIQLLEYCSRANVGAQMIRVQNQTFKVTKRNWKAVNAACSRMETDGKVLPFFILDEMTPSGEVTNAKKVAAFQRNVFRACGLVVVVMGTDAKISNLSVPFGDPAKANAWQKVIKLHPVVKHIAKHSRGLFSRYFVDAVVQFALEEVAGNETFELADLLDAAFETVSVKAQNAKEFMSTQEGRDAQLMALSYTSILPTWHGLKVRDVRDAWRPICRFPVIEKDVLLYLAVLGGKKFSAYYNNNKKQAYSTAGVFRNFRRRIGNRTHGNTNALSNDFSEFENMVAHALFCASRRNGVRGIAFNDFFSGLVGEFQYESFHTKPFDASALLEGYAGLKEKFAGTMIPFLAPPNARWPGYIIEACGDGDGDCKFGHLVRAQNSERLDCYVMVPGDANPLFVCECKPWNKTLDSGEMKKIIVGLNAESTGGEEKRKWHNWDLALVFCQKLMKFETEQTDDWDTGIVTVDCKTWVVDWIIESEAGEKLVIVLQTGGLL</sequence>
<protein>
    <recommendedName>
        <fullName evidence="3">Crinkler (CRN) family protein</fullName>
    </recommendedName>
</protein>
<dbReference type="Proteomes" id="UP001632037">
    <property type="component" value="Unassembled WGS sequence"/>
</dbReference>
<evidence type="ECO:0000313" key="2">
    <source>
        <dbReference type="Proteomes" id="UP001632037"/>
    </source>
</evidence>
<evidence type="ECO:0000313" key="1">
    <source>
        <dbReference type="EMBL" id="KAL3660571.1"/>
    </source>
</evidence>
<keyword evidence="2" id="KW-1185">Reference proteome</keyword>
<evidence type="ECO:0008006" key="3">
    <source>
        <dbReference type="Google" id="ProtNLM"/>
    </source>
</evidence>
<organism evidence="1 2">
    <name type="scientific">Phytophthora oleae</name>
    <dbReference type="NCBI Taxonomy" id="2107226"/>
    <lineage>
        <taxon>Eukaryota</taxon>
        <taxon>Sar</taxon>
        <taxon>Stramenopiles</taxon>
        <taxon>Oomycota</taxon>
        <taxon>Peronosporomycetes</taxon>
        <taxon>Peronosporales</taxon>
        <taxon>Peronosporaceae</taxon>
        <taxon>Phytophthora</taxon>
    </lineage>
</organism>
<name>A0ABD3F2E0_9STRA</name>
<proteinExistence type="predicted"/>
<dbReference type="AlphaFoldDB" id="A0ABD3F2E0"/>
<accession>A0ABD3F2E0</accession>
<comment type="caution">
    <text evidence="1">The sequence shown here is derived from an EMBL/GenBank/DDBJ whole genome shotgun (WGS) entry which is preliminary data.</text>
</comment>
<gene>
    <name evidence="1" type="ORF">V7S43_014326</name>
</gene>
<dbReference type="EMBL" id="JBIMZQ010000040">
    <property type="protein sequence ID" value="KAL3660571.1"/>
    <property type="molecule type" value="Genomic_DNA"/>
</dbReference>
<reference evidence="1 2" key="1">
    <citation type="submission" date="2024-09" db="EMBL/GenBank/DDBJ databases">
        <title>Genome sequencing and assembly of Phytophthora oleae, isolate VK10A, causative agent of rot of olive drupes.</title>
        <authorList>
            <person name="Conti Taguali S."/>
            <person name="Riolo M."/>
            <person name="La Spada F."/>
            <person name="Cacciola S.O."/>
            <person name="Dionisio G."/>
        </authorList>
    </citation>
    <scope>NUCLEOTIDE SEQUENCE [LARGE SCALE GENOMIC DNA]</scope>
    <source>
        <strain evidence="1 2">VK10A</strain>
    </source>
</reference>